<name>A0A0F9DYV0_9ZZZZ</name>
<feature type="non-terminal residue" evidence="1">
    <location>
        <position position="48"/>
    </location>
</feature>
<accession>A0A0F9DYV0</accession>
<protein>
    <submittedName>
        <fullName evidence="1">Uncharacterized protein</fullName>
    </submittedName>
</protein>
<sequence>MDGVQRLKRGNCADKFINIKLVHDDVCKIDIVCVDDEGVPIGGPIGYI</sequence>
<evidence type="ECO:0000313" key="1">
    <source>
        <dbReference type="EMBL" id="KKL17008.1"/>
    </source>
</evidence>
<reference evidence="1" key="1">
    <citation type="journal article" date="2015" name="Nature">
        <title>Complex archaea that bridge the gap between prokaryotes and eukaryotes.</title>
        <authorList>
            <person name="Spang A."/>
            <person name="Saw J.H."/>
            <person name="Jorgensen S.L."/>
            <person name="Zaremba-Niedzwiedzka K."/>
            <person name="Martijn J."/>
            <person name="Lind A.E."/>
            <person name="van Eijk R."/>
            <person name="Schleper C."/>
            <person name="Guy L."/>
            <person name="Ettema T.J."/>
        </authorList>
    </citation>
    <scope>NUCLEOTIDE SEQUENCE</scope>
</reference>
<dbReference type="EMBL" id="LAZR01039436">
    <property type="protein sequence ID" value="KKL17008.1"/>
    <property type="molecule type" value="Genomic_DNA"/>
</dbReference>
<gene>
    <name evidence="1" type="ORF">LCGC14_2489840</name>
</gene>
<organism evidence="1">
    <name type="scientific">marine sediment metagenome</name>
    <dbReference type="NCBI Taxonomy" id="412755"/>
    <lineage>
        <taxon>unclassified sequences</taxon>
        <taxon>metagenomes</taxon>
        <taxon>ecological metagenomes</taxon>
    </lineage>
</organism>
<proteinExistence type="predicted"/>
<dbReference type="AlphaFoldDB" id="A0A0F9DYV0"/>
<comment type="caution">
    <text evidence="1">The sequence shown here is derived from an EMBL/GenBank/DDBJ whole genome shotgun (WGS) entry which is preliminary data.</text>
</comment>